<dbReference type="AlphaFoldDB" id="A0A2A6RPM0"/>
<comment type="similarity">
    <text evidence="3">Belongs to the transpeptidase family.</text>
</comment>
<dbReference type="OrthoDB" id="9770103at2"/>
<dbReference type="InterPro" id="IPR036138">
    <property type="entry name" value="PBP_dimer_sf"/>
</dbReference>
<dbReference type="GO" id="GO:0071972">
    <property type="term" value="F:peptidoglycan L,D-transpeptidase activity"/>
    <property type="evidence" value="ECO:0007669"/>
    <property type="project" value="TreeGrafter"/>
</dbReference>
<keyword evidence="4" id="KW-1003">Cell membrane</keyword>
<evidence type="ECO:0000256" key="1">
    <source>
        <dbReference type="ARBA" id="ARBA00004167"/>
    </source>
</evidence>
<dbReference type="InterPro" id="IPR001460">
    <property type="entry name" value="PCN-bd_Tpept"/>
</dbReference>
<evidence type="ECO:0000256" key="6">
    <source>
        <dbReference type="ARBA" id="ARBA00022960"/>
    </source>
</evidence>
<evidence type="ECO:0000256" key="5">
    <source>
        <dbReference type="ARBA" id="ARBA00022692"/>
    </source>
</evidence>
<dbReference type="EMBL" id="NQWI01000003">
    <property type="protein sequence ID" value="PDW04876.1"/>
    <property type="molecule type" value="Genomic_DNA"/>
</dbReference>
<evidence type="ECO:0000313" key="14">
    <source>
        <dbReference type="Proteomes" id="UP000220527"/>
    </source>
</evidence>
<dbReference type="InterPro" id="IPR012338">
    <property type="entry name" value="Beta-lactam/transpept-like"/>
</dbReference>
<keyword evidence="7" id="KW-0573">Peptidoglycan synthesis</keyword>
<keyword evidence="13" id="KW-0808">Transferase</keyword>
<proteinExistence type="inferred from homology"/>
<dbReference type="InterPro" id="IPR050515">
    <property type="entry name" value="Beta-lactam/transpept"/>
</dbReference>
<sequence>MEFRLLSLRLLVIIVVVIMSARLYHLQMVTGDSNRFGVDPEVITRRNVVVAPRRGEIFAADAQTLLAESVPVYSLAVVPGRMPDANRQPWERAEVVARLGKVAELSSTLILTPTMVLEERPLLRRTLNDLGPLPPITSSEPLTLTIAPQHSLRALELTRTYSDVLRLESPIEAMIARQSVRPYQPVLVAEALSNNLAMAISENSNYLPGAQVIASYQRRYPHSAEVPSLSHLLGYIGRINECELLVANPASSWLTSMADVVGQSGRCGLLRKPIDPASLGLAPYQVDDRIGKDGLEASYERELRGHLGLDMVFVDALNRPVSAMERVYPVENGLNLVLSIDIPFQAEVERLLRDWIAEGEARRQRAPEAYKRDYDPIVAGSAVALDPRDGRILAMVSLPAFDNNVWVDPRRQAELIALLSPSDPEELAELLRLAPLTNRSITGQYPPGSTLKQFVGAAALQQGIITADTQLRDPGVLRLIERGGALFELPNSIRERDNGLLNLADALRLSSNVFFASIAGGNDQATNLDDRALRITGMQIEGLVEGLDWFHFGRTTGVDIAGEAPGLLPTSTWKAAVKREVWTTGDTYNTAIGQGDLLVTPLQLAVAAGGIALDGTIQRPHVVTHLTDSNGATVRTIAPEVISRVPVDPAHLQAIRHGMRESVMNVPNRTAHPDCAGLDLAGKTGTAEFGPLILRPNQRLVRQSHAWFVGFAPYDNPEIVVAVLIEGVGDLGDGSSTMALPAVTQIMQAYYQIAPPADAPANCPVLPVRSPVERVEDVEEMEE</sequence>
<dbReference type="PANTHER" id="PTHR30627:SF2">
    <property type="entry name" value="PEPTIDOGLYCAN D,D-TRANSPEPTIDASE MRDA"/>
    <property type="match status" value="1"/>
</dbReference>
<dbReference type="PANTHER" id="PTHR30627">
    <property type="entry name" value="PEPTIDOGLYCAN D,D-TRANSPEPTIDASE"/>
    <property type="match status" value="1"/>
</dbReference>
<feature type="domain" description="Penicillin-binding protein dimerisation" evidence="12">
    <location>
        <begin position="51"/>
        <end position="322"/>
    </location>
</feature>
<keyword evidence="6" id="KW-0133">Cell shape</keyword>
<protein>
    <submittedName>
        <fullName evidence="13">Peptidoglycan glycosyltransferase</fullName>
    </submittedName>
</protein>
<dbReference type="Proteomes" id="UP000220527">
    <property type="component" value="Unassembled WGS sequence"/>
</dbReference>
<evidence type="ECO:0000256" key="8">
    <source>
        <dbReference type="ARBA" id="ARBA00022989"/>
    </source>
</evidence>
<dbReference type="GO" id="GO:0009252">
    <property type="term" value="P:peptidoglycan biosynthetic process"/>
    <property type="evidence" value="ECO:0007669"/>
    <property type="project" value="UniProtKB-KW"/>
</dbReference>
<gene>
    <name evidence="13" type="ORF">CJ255_01335</name>
</gene>
<comment type="caution">
    <text evidence="13">The sequence shown here is derived from an EMBL/GenBank/DDBJ whole genome shotgun (WGS) entry which is preliminary data.</text>
</comment>
<evidence type="ECO:0000259" key="12">
    <source>
        <dbReference type="Pfam" id="PF03717"/>
    </source>
</evidence>
<dbReference type="GO" id="GO:0071555">
    <property type="term" value="P:cell wall organization"/>
    <property type="evidence" value="ECO:0007669"/>
    <property type="project" value="UniProtKB-KW"/>
</dbReference>
<evidence type="ECO:0000256" key="3">
    <source>
        <dbReference type="ARBA" id="ARBA00007171"/>
    </source>
</evidence>
<dbReference type="SUPFAM" id="SSF56601">
    <property type="entry name" value="beta-lactamase/transpeptidase-like"/>
    <property type="match status" value="1"/>
</dbReference>
<dbReference type="InterPro" id="IPR005311">
    <property type="entry name" value="PBP_dimer"/>
</dbReference>
<comment type="subcellular location">
    <subcellularLocation>
        <location evidence="2">Cell membrane</location>
    </subcellularLocation>
    <subcellularLocation>
        <location evidence="1">Membrane</location>
        <topology evidence="1">Single-pass membrane protein</topology>
    </subcellularLocation>
</comment>
<keyword evidence="9" id="KW-0472">Membrane</keyword>
<evidence type="ECO:0000256" key="4">
    <source>
        <dbReference type="ARBA" id="ARBA00022475"/>
    </source>
</evidence>
<dbReference type="GO" id="GO:0008360">
    <property type="term" value="P:regulation of cell shape"/>
    <property type="evidence" value="ECO:0007669"/>
    <property type="project" value="UniProtKB-KW"/>
</dbReference>
<evidence type="ECO:0000256" key="10">
    <source>
        <dbReference type="ARBA" id="ARBA00023316"/>
    </source>
</evidence>
<evidence type="ECO:0000256" key="9">
    <source>
        <dbReference type="ARBA" id="ARBA00023136"/>
    </source>
</evidence>
<dbReference type="GO" id="GO:0008658">
    <property type="term" value="F:penicillin binding"/>
    <property type="evidence" value="ECO:0007669"/>
    <property type="project" value="InterPro"/>
</dbReference>
<evidence type="ECO:0000256" key="7">
    <source>
        <dbReference type="ARBA" id="ARBA00022984"/>
    </source>
</evidence>
<dbReference type="Gene3D" id="3.90.1310.10">
    <property type="entry name" value="Penicillin-binding protein 2a (Domain 2)"/>
    <property type="match status" value="1"/>
</dbReference>
<dbReference type="GO" id="GO:0005886">
    <property type="term" value="C:plasma membrane"/>
    <property type="evidence" value="ECO:0007669"/>
    <property type="project" value="UniProtKB-SubCell"/>
</dbReference>
<name>A0A2A6RPM0_9CHLR</name>
<keyword evidence="14" id="KW-1185">Reference proteome</keyword>
<dbReference type="RefSeq" id="WP_097642289.1">
    <property type="nucleotide sequence ID" value="NZ_NQWI01000003.1"/>
</dbReference>
<keyword evidence="5" id="KW-0812">Transmembrane</keyword>
<reference evidence="14" key="1">
    <citation type="submission" date="2017-08" db="EMBL/GenBank/DDBJ databases">
        <authorList>
            <person name="Grouzdev D.S."/>
            <person name="Gaisin V.A."/>
            <person name="Rysina M.S."/>
            <person name="Gorlenko V.M."/>
        </authorList>
    </citation>
    <scope>NUCLEOTIDE SEQUENCE [LARGE SCALE GENOMIC DNA]</scope>
    <source>
        <strain evidence="14">Kir15-3F</strain>
    </source>
</reference>
<evidence type="ECO:0000256" key="2">
    <source>
        <dbReference type="ARBA" id="ARBA00004236"/>
    </source>
</evidence>
<feature type="domain" description="Penicillin-binding protein transpeptidase" evidence="11">
    <location>
        <begin position="380"/>
        <end position="747"/>
    </location>
</feature>
<dbReference type="GO" id="GO:0016740">
    <property type="term" value="F:transferase activity"/>
    <property type="evidence" value="ECO:0007669"/>
    <property type="project" value="UniProtKB-KW"/>
</dbReference>
<keyword evidence="8" id="KW-1133">Transmembrane helix</keyword>
<evidence type="ECO:0000259" key="11">
    <source>
        <dbReference type="Pfam" id="PF00905"/>
    </source>
</evidence>
<dbReference type="Pfam" id="PF03717">
    <property type="entry name" value="PBP_dimer"/>
    <property type="match status" value="1"/>
</dbReference>
<keyword evidence="10" id="KW-0961">Cell wall biogenesis/degradation</keyword>
<organism evidence="13 14">
    <name type="scientific">Candidatus Viridilinea mediisalina</name>
    <dbReference type="NCBI Taxonomy" id="2024553"/>
    <lineage>
        <taxon>Bacteria</taxon>
        <taxon>Bacillati</taxon>
        <taxon>Chloroflexota</taxon>
        <taxon>Chloroflexia</taxon>
        <taxon>Chloroflexales</taxon>
        <taxon>Chloroflexineae</taxon>
        <taxon>Oscillochloridaceae</taxon>
        <taxon>Candidatus Viridilinea</taxon>
    </lineage>
</organism>
<dbReference type="SUPFAM" id="SSF56519">
    <property type="entry name" value="Penicillin binding protein dimerisation domain"/>
    <property type="match status" value="1"/>
</dbReference>
<accession>A0A2A6RPM0</accession>
<dbReference type="Gene3D" id="3.40.710.10">
    <property type="entry name" value="DD-peptidase/beta-lactamase superfamily"/>
    <property type="match status" value="1"/>
</dbReference>
<dbReference type="Pfam" id="PF00905">
    <property type="entry name" value="Transpeptidase"/>
    <property type="match status" value="1"/>
</dbReference>
<evidence type="ECO:0000313" key="13">
    <source>
        <dbReference type="EMBL" id="PDW04876.1"/>
    </source>
</evidence>